<dbReference type="EMBL" id="KQ989014">
    <property type="protein sequence ID" value="KZV55087.1"/>
    <property type="molecule type" value="Genomic_DNA"/>
</dbReference>
<evidence type="ECO:0000313" key="2">
    <source>
        <dbReference type="EMBL" id="KZV55087.1"/>
    </source>
</evidence>
<proteinExistence type="predicted"/>
<organism evidence="2 3">
    <name type="scientific">Dorcoceras hygrometricum</name>
    <dbReference type="NCBI Taxonomy" id="472368"/>
    <lineage>
        <taxon>Eukaryota</taxon>
        <taxon>Viridiplantae</taxon>
        <taxon>Streptophyta</taxon>
        <taxon>Embryophyta</taxon>
        <taxon>Tracheophyta</taxon>
        <taxon>Spermatophyta</taxon>
        <taxon>Magnoliopsida</taxon>
        <taxon>eudicotyledons</taxon>
        <taxon>Gunneridae</taxon>
        <taxon>Pentapetalae</taxon>
        <taxon>asterids</taxon>
        <taxon>lamiids</taxon>
        <taxon>Lamiales</taxon>
        <taxon>Gesneriaceae</taxon>
        <taxon>Didymocarpoideae</taxon>
        <taxon>Trichosporeae</taxon>
        <taxon>Loxocarpinae</taxon>
        <taxon>Dorcoceras</taxon>
    </lineage>
</organism>
<keyword evidence="1" id="KW-0732">Signal</keyword>
<accession>A0A2Z7D7V1</accession>
<feature type="signal peptide" evidence="1">
    <location>
        <begin position="1"/>
        <end position="22"/>
    </location>
</feature>
<feature type="chain" id="PRO_5016369471" evidence="1">
    <location>
        <begin position="23"/>
        <end position="51"/>
    </location>
</feature>
<name>A0A2Z7D7V1_9LAMI</name>
<evidence type="ECO:0000313" key="3">
    <source>
        <dbReference type="Proteomes" id="UP000250235"/>
    </source>
</evidence>
<gene>
    <name evidence="2" type="ORF">F511_30549</name>
</gene>
<dbReference type="Proteomes" id="UP000250235">
    <property type="component" value="Unassembled WGS sequence"/>
</dbReference>
<sequence length="51" mass="5429">MVFPIPQATKLLLKSLISIVLVEDFKAGAVPYNPSASTGKYTMFLAASVKA</sequence>
<reference evidence="2 3" key="1">
    <citation type="journal article" date="2015" name="Proc. Natl. Acad. Sci. U.S.A.">
        <title>The resurrection genome of Boea hygrometrica: A blueprint for survival of dehydration.</title>
        <authorList>
            <person name="Xiao L."/>
            <person name="Yang G."/>
            <person name="Zhang L."/>
            <person name="Yang X."/>
            <person name="Zhao S."/>
            <person name="Ji Z."/>
            <person name="Zhou Q."/>
            <person name="Hu M."/>
            <person name="Wang Y."/>
            <person name="Chen M."/>
            <person name="Xu Y."/>
            <person name="Jin H."/>
            <person name="Xiao X."/>
            <person name="Hu G."/>
            <person name="Bao F."/>
            <person name="Hu Y."/>
            <person name="Wan P."/>
            <person name="Li L."/>
            <person name="Deng X."/>
            <person name="Kuang T."/>
            <person name="Xiang C."/>
            <person name="Zhu J.K."/>
            <person name="Oliver M.J."/>
            <person name="He Y."/>
        </authorList>
    </citation>
    <scope>NUCLEOTIDE SEQUENCE [LARGE SCALE GENOMIC DNA]</scope>
    <source>
        <strain evidence="3">cv. XS01</strain>
    </source>
</reference>
<protein>
    <submittedName>
        <fullName evidence="2">Uncharacterized protein</fullName>
    </submittedName>
</protein>
<evidence type="ECO:0000256" key="1">
    <source>
        <dbReference type="SAM" id="SignalP"/>
    </source>
</evidence>
<dbReference type="AlphaFoldDB" id="A0A2Z7D7V1"/>
<keyword evidence="3" id="KW-1185">Reference proteome</keyword>